<evidence type="ECO:0000313" key="2">
    <source>
        <dbReference type="EMBL" id="VAW51550.1"/>
    </source>
</evidence>
<dbReference type="InterPro" id="IPR036061">
    <property type="entry name" value="CheW-like_dom_sf"/>
</dbReference>
<evidence type="ECO:0000259" key="1">
    <source>
        <dbReference type="Pfam" id="PF01584"/>
    </source>
</evidence>
<feature type="domain" description="CheW-like" evidence="1">
    <location>
        <begin position="17"/>
        <end position="153"/>
    </location>
</feature>
<dbReference type="EMBL" id="UOFD01000032">
    <property type="protein sequence ID" value="VAW51550.1"/>
    <property type="molecule type" value="Genomic_DNA"/>
</dbReference>
<dbReference type="GO" id="GO:0007165">
    <property type="term" value="P:signal transduction"/>
    <property type="evidence" value="ECO:0007669"/>
    <property type="project" value="InterPro"/>
</dbReference>
<protein>
    <recommendedName>
        <fullName evidence="1">CheW-like domain-containing protein</fullName>
    </recommendedName>
</protein>
<dbReference type="AlphaFoldDB" id="A0A3B0WGF9"/>
<dbReference type="SUPFAM" id="SSF50341">
    <property type="entry name" value="CheW-like"/>
    <property type="match status" value="1"/>
</dbReference>
<organism evidence="2">
    <name type="scientific">hydrothermal vent metagenome</name>
    <dbReference type="NCBI Taxonomy" id="652676"/>
    <lineage>
        <taxon>unclassified sequences</taxon>
        <taxon>metagenomes</taxon>
        <taxon>ecological metagenomes</taxon>
    </lineage>
</organism>
<dbReference type="InterPro" id="IPR002545">
    <property type="entry name" value="CheW-lke_dom"/>
</dbReference>
<dbReference type="GO" id="GO:0006935">
    <property type="term" value="P:chemotaxis"/>
    <property type="evidence" value="ECO:0007669"/>
    <property type="project" value="InterPro"/>
</dbReference>
<accession>A0A3B0WGF9</accession>
<dbReference type="Pfam" id="PF01584">
    <property type="entry name" value="CheW"/>
    <property type="match status" value="1"/>
</dbReference>
<name>A0A3B0WGF9_9ZZZZ</name>
<sequence>MNGVPAWVLEVSPTISLAVGQFEVAHMVDQMCLTPVVQAPEHCKYVTIWNNRIVPIFNIAQWLSANNHIENLTDKQSDHYRIIAILTYKLEDGKLAYGGIPLSKAPVLEKISNNQQCELPTDTEKWKKIAISCFRSQNDQIVPILDVQSLFKNRQSL</sequence>
<proteinExistence type="predicted"/>
<reference evidence="2" key="1">
    <citation type="submission" date="2018-06" db="EMBL/GenBank/DDBJ databases">
        <authorList>
            <person name="Zhirakovskaya E."/>
        </authorList>
    </citation>
    <scope>NUCLEOTIDE SEQUENCE</scope>
</reference>
<gene>
    <name evidence="2" type="ORF">MNBD_GAMMA06-313</name>
</gene>